<feature type="domain" description="PAC" evidence="7">
    <location>
        <begin position="346"/>
        <end position="399"/>
    </location>
</feature>
<dbReference type="GeneID" id="56078328"/>
<feature type="domain" description="PAS" evidence="6">
    <location>
        <begin position="275"/>
        <end position="321"/>
    </location>
</feature>
<feature type="coiled-coil region" evidence="4">
    <location>
        <begin position="133"/>
        <end position="160"/>
    </location>
</feature>
<dbReference type="CDD" id="cd00130">
    <property type="entry name" value="PAS"/>
    <property type="match status" value="3"/>
</dbReference>
<dbReference type="InterPro" id="IPR003594">
    <property type="entry name" value="HATPase_dom"/>
</dbReference>
<evidence type="ECO:0000313" key="9">
    <source>
        <dbReference type="Proteomes" id="UP000509667"/>
    </source>
</evidence>
<dbReference type="InterPro" id="IPR035965">
    <property type="entry name" value="PAS-like_dom_sf"/>
</dbReference>
<reference evidence="8 9" key="1">
    <citation type="submission" date="2020-07" db="EMBL/GenBank/DDBJ databases">
        <title>Halosimplex pelagicum sp. nov. and Halosimplex rubrum sp. nov., isolated from salted brown alga Laminaria, and emended description of the genus Halosimplex.</title>
        <authorList>
            <person name="Cui H."/>
        </authorList>
    </citation>
    <scope>NUCLEOTIDE SEQUENCE [LARGE SCALE GENOMIC DNA]</scope>
    <source>
        <strain evidence="8 9">R27</strain>
    </source>
</reference>
<dbReference type="NCBIfam" id="TIGR00229">
    <property type="entry name" value="sensory_box"/>
    <property type="match status" value="3"/>
</dbReference>
<dbReference type="RefSeq" id="WP_179911651.1">
    <property type="nucleotide sequence ID" value="NZ_CP058910.1"/>
</dbReference>
<dbReference type="Gene3D" id="3.30.565.10">
    <property type="entry name" value="Histidine kinase-like ATPase, C-terminal domain"/>
    <property type="match status" value="1"/>
</dbReference>
<dbReference type="SMART" id="SM00091">
    <property type="entry name" value="PAS"/>
    <property type="match status" value="2"/>
</dbReference>
<dbReference type="InterPro" id="IPR000700">
    <property type="entry name" value="PAS-assoc_C"/>
</dbReference>
<dbReference type="SMART" id="SM00086">
    <property type="entry name" value="PAC"/>
    <property type="match status" value="3"/>
</dbReference>
<evidence type="ECO:0000259" key="6">
    <source>
        <dbReference type="PROSITE" id="PS50112"/>
    </source>
</evidence>
<protein>
    <submittedName>
        <fullName evidence="8">PAS domain S-box protein</fullName>
    </submittedName>
</protein>
<evidence type="ECO:0000256" key="2">
    <source>
        <dbReference type="ARBA" id="ARBA00022643"/>
    </source>
</evidence>
<dbReference type="SUPFAM" id="SSF55785">
    <property type="entry name" value="PYP-like sensor domain (PAS domain)"/>
    <property type="match status" value="3"/>
</dbReference>
<organism evidence="8 9">
    <name type="scientific">Halosimplex rubrum</name>
    <dbReference type="NCBI Taxonomy" id="869889"/>
    <lineage>
        <taxon>Archaea</taxon>
        <taxon>Methanobacteriati</taxon>
        <taxon>Methanobacteriota</taxon>
        <taxon>Stenosarchaea group</taxon>
        <taxon>Halobacteria</taxon>
        <taxon>Halobacteriales</taxon>
        <taxon>Haloarculaceae</taxon>
        <taxon>Halosimplex</taxon>
    </lineage>
</organism>
<evidence type="ECO:0000259" key="5">
    <source>
        <dbReference type="PROSITE" id="PS50109"/>
    </source>
</evidence>
<dbReference type="EMBL" id="CP058910">
    <property type="protein sequence ID" value="QLH77732.1"/>
    <property type="molecule type" value="Genomic_DNA"/>
</dbReference>
<dbReference type="PANTHER" id="PTHR47429:SF2">
    <property type="entry name" value="PROTEIN TWIN LOV 1"/>
    <property type="match status" value="1"/>
</dbReference>
<dbReference type="OrthoDB" id="230688at2157"/>
<dbReference type="SUPFAM" id="SSF55874">
    <property type="entry name" value="ATPase domain of HSP90 chaperone/DNA topoisomerase II/histidine kinase"/>
    <property type="match status" value="1"/>
</dbReference>
<evidence type="ECO:0000256" key="4">
    <source>
        <dbReference type="SAM" id="Coils"/>
    </source>
</evidence>
<dbReference type="Proteomes" id="UP000509667">
    <property type="component" value="Chromosome"/>
</dbReference>
<dbReference type="AlphaFoldDB" id="A0A7D5TLP7"/>
<keyword evidence="1" id="KW-0285">Flavoprotein</keyword>
<dbReference type="InterPro" id="IPR000014">
    <property type="entry name" value="PAS"/>
</dbReference>
<proteinExistence type="predicted"/>
<dbReference type="InterPro" id="IPR005467">
    <property type="entry name" value="His_kinase_dom"/>
</dbReference>
<dbReference type="InterPro" id="IPR013655">
    <property type="entry name" value="PAS_fold_3"/>
</dbReference>
<dbReference type="PANTHER" id="PTHR47429">
    <property type="entry name" value="PROTEIN TWIN LOV 1"/>
    <property type="match status" value="1"/>
</dbReference>
<gene>
    <name evidence="8" type="ORF">HZS55_10655</name>
</gene>
<dbReference type="Gene3D" id="2.10.70.100">
    <property type="match status" value="1"/>
</dbReference>
<feature type="domain" description="PAC" evidence="7">
    <location>
        <begin position="472"/>
        <end position="524"/>
    </location>
</feature>
<feature type="domain" description="PAC" evidence="7">
    <location>
        <begin position="227"/>
        <end position="278"/>
    </location>
</feature>
<keyword evidence="3" id="KW-0157">Chromophore</keyword>
<feature type="domain" description="Histidine kinase" evidence="5">
    <location>
        <begin position="528"/>
        <end position="731"/>
    </location>
</feature>
<accession>A0A7D5TLP7</accession>
<dbReference type="Gene3D" id="3.30.450.20">
    <property type="entry name" value="PAS domain"/>
    <property type="match status" value="3"/>
</dbReference>
<dbReference type="Pfam" id="PF02518">
    <property type="entry name" value="HATPase_c"/>
    <property type="match status" value="1"/>
</dbReference>
<evidence type="ECO:0000313" key="8">
    <source>
        <dbReference type="EMBL" id="QLH77732.1"/>
    </source>
</evidence>
<feature type="domain" description="PAS" evidence="6">
    <location>
        <begin position="396"/>
        <end position="469"/>
    </location>
</feature>
<keyword evidence="9" id="KW-1185">Reference proteome</keyword>
<dbReference type="KEGG" id="hrr:HZS55_10655"/>
<evidence type="ECO:0000259" key="7">
    <source>
        <dbReference type="PROSITE" id="PS50113"/>
    </source>
</evidence>
<keyword evidence="2" id="KW-0288">FMN</keyword>
<dbReference type="Pfam" id="PF13426">
    <property type="entry name" value="PAS_9"/>
    <property type="match status" value="2"/>
</dbReference>
<dbReference type="PROSITE" id="PS50113">
    <property type="entry name" value="PAC"/>
    <property type="match status" value="3"/>
</dbReference>
<dbReference type="PROSITE" id="PS50112">
    <property type="entry name" value="PAS"/>
    <property type="match status" value="2"/>
</dbReference>
<keyword evidence="4" id="KW-0175">Coiled coil</keyword>
<dbReference type="PROSITE" id="PS50109">
    <property type="entry name" value="HIS_KIN"/>
    <property type="match status" value="1"/>
</dbReference>
<dbReference type="InterPro" id="IPR036890">
    <property type="entry name" value="HATPase_C_sf"/>
</dbReference>
<dbReference type="Pfam" id="PF08447">
    <property type="entry name" value="PAS_3"/>
    <property type="match status" value="1"/>
</dbReference>
<evidence type="ECO:0000256" key="1">
    <source>
        <dbReference type="ARBA" id="ARBA00022630"/>
    </source>
</evidence>
<dbReference type="InterPro" id="IPR001610">
    <property type="entry name" value="PAC"/>
</dbReference>
<sequence>MEQRTDSANEIDSCDRILPLLSESGDRRLVTEWIEEHPSYEPADLTGSIEDTAFDVCIMDTGAFQEHLPALRAKKSAASPVVLPYLLLLNESDPNITEIDGGDLAENVVTESIDEIVTMPIQQAELHWRLAALLRLREQSLTLRQRERDLERQVDFLEKAQDIADVGAWEYDVRTNENTLTEEVYHIHDLPEDRELTPEESIEHYHPDDQNTVREAFWGAVEEGESYDIEVRLITAEGDQRWVRTRGEPQQENGEVVRIRGTIQDITDRKERERELRRVNQAVEASEHAIFITDPDGTITYANPAFEELTGFTREEAIGETPAILDSGEMPEGYFEEFWETIRSGETWEEEVVNRRKTGGTYTAHQTVAPVADDGDIEAFVAVQTDITERKQREQRLQRQSRAIADAPVGITISDPEQEDNPLIYVNDAFVEMTGYPREETFGENCRFLQGENTDSERVARIREAIDNEEPIAIELRNYRKDGTEFWNHLEIAPVRNDEGEVVNYVGFQQDVTERRQHHQQLETLDRVLRHNLRNEMNVIRGRAELIHSKTSGEVAQSAVNIIDTSDGLLETAEKERAITEVLLEDPVEKELTLKSVLQDIVSTVESVYPEARVQVECPEGVTVRATERFEDALIELVENGIIHDDSDSPEVTITVTRSDGIMHIDIADTGPQIPEVEQNIVKENAERTPVYHESGLGLWLVKLILTRSGGTITVNENTPTGNIVRITFQQ</sequence>
<dbReference type="SMART" id="SM00387">
    <property type="entry name" value="HATPase_c"/>
    <property type="match status" value="1"/>
</dbReference>
<evidence type="ECO:0000256" key="3">
    <source>
        <dbReference type="ARBA" id="ARBA00022991"/>
    </source>
</evidence>
<name>A0A7D5TLP7_9EURY</name>